<dbReference type="SUPFAM" id="SSF52540">
    <property type="entry name" value="P-loop containing nucleoside triphosphate hydrolases"/>
    <property type="match status" value="1"/>
</dbReference>
<accession>A0A6P1T0J9</accession>
<evidence type="ECO:0000313" key="2">
    <source>
        <dbReference type="Proteomes" id="UP000464495"/>
    </source>
</evidence>
<keyword evidence="2" id="KW-1185">Reference proteome</keyword>
<evidence type="ECO:0000313" key="1">
    <source>
        <dbReference type="EMBL" id="QHQ36258.1"/>
    </source>
</evidence>
<evidence type="ECO:0008006" key="3">
    <source>
        <dbReference type="Google" id="ProtNLM"/>
    </source>
</evidence>
<name>A0A6P1T0J9_9RHOB</name>
<proteinExistence type="predicted"/>
<sequence>MLEFAGVCYLDTPKTGSTFIRDFLTRHIDGKPLRGHKHRRLGYFHDRSKFHFSSCRDPLDQYASLYRFGCEGKGAFFAHQRMHGTKLLETYGELGGFEAWLEMILDGPIDSYLSRRAAAMFLPGLGLMSNRFMLLNLRGFANPLLRPRSDVGLRRALRTRYIPDAVVKTETLNADLLALVEGPLLPHLRKPAQARKLLADGARRVNTTAGETGRSGISGALLARLEAAEWPHYEILGYPSRQ</sequence>
<protein>
    <recommendedName>
        <fullName evidence="3">Sulfotransferase family protein</fullName>
    </recommendedName>
</protein>
<dbReference type="KEGG" id="amaq:GO499_14300"/>
<organism evidence="1 2">
    <name type="scientific">Algicella marina</name>
    <dbReference type="NCBI Taxonomy" id="2683284"/>
    <lineage>
        <taxon>Bacteria</taxon>
        <taxon>Pseudomonadati</taxon>
        <taxon>Pseudomonadota</taxon>
        <taxon>Alphaproteobacteria</taxon>
        <taxon>Rhodobacterales</taxon>
        <taxon>Paracoccaceae</taxon>
        <taxon>Algicella</taxon>
    </lineage>
</organism>
<gene>
    <name evidence="1" type="ORF">GO499_14300</name>
</gene>
<dbReference type="AlphaFoldDB" id="A0A6P1T0J9"/>
<dbReference type="RefSeq" id="WP_161862806.1">
    <property type="nucleotide sequence ID" value="NZ_CP046620.1"/>
</dbReference>
<dbReference type="InterPro" id="IPR027417">
    <property type="entry name" value="P-loop_NTPase"/>
</dbReference>
<reference evidence="1 2" key="1">
    <citation type="submission" date="2019-12" db="EMBL/GenBank/DDBJ databases">
        <title>Complete genome sequence of Algicella marina strain 9Alg 56(T) isolated from the red alga Tichocarpus crinitus.</title>
        <authorList>
            <person name="Kim S.-G."/>
            <person name="Nedashkovskaya O.I."/>
        </authorList>
    </citation>
    <scope>NUCLEOTIDE SEQUENCE [LARGE SCALE GENOMIC DNA]</scope>
    <source>
        <strain evidence="1 2">9Alg 56</strain>
    </source>
</reference>
<dbReference type="EMBL" id="CP046620">
    <property type="protein sequence ID" value="QHQ36258.1"/>
    <property type="molecule type" value="Genomic_DNA"/>
</dbReference>
<dbReference type="Proteomes" id="UP000464495">
    <property type="component" value="Chromosome"/>
</dbReference>